<proteinExistence type="predicted"/>
<evidence type="ECO:0000313" key="9">
    <source>
        <dbReference type="EMBL" id="KAF6139719.1"/>
    </source>
</evidence>
<evidence type="ECO:0000256" key="3">
    <source>
        <dbReference type="ARBA" id="ARBA00022475"/>
    </source>
</evidence>
<dbReference type="InterPro" id="IPR018227">
    <property type="entry name" value="Amino_acid_transport_2"/>
</dbReference>
<keyword evidence="6 8" id="KW-1133">Transmembrane helix</keyword>
<evidence type="ECO:0000313" key="10">
    <source>
        <dbReference type="Proteomes" id="UP000541444"/>
    </source>
</evidence>
<dbReference type="EMBL" id="JACGCM010002456">
    <property type="protein sequence ID" value="KAF6139719.1"/>
    <property type="molecule type" value="Genomic_DNA"/>
</dbReference>
<evidence type="ECO:0000256" key="4">
    <source>
        <dbReference type="ARBA" id="ARBA00022519"/>
    </source>
</evidence>
<dbReference type="GO" id="GO:0005886">
    <property type="term" value="C:plasma membrane"/>
    <property type="evidence" value="ECO:0007669"/>
    <property type="project" value="UniProtKB-SubCell"/>
</dbReference>
<evidence type="ECO:0008006" key="11">
    <source>
        <dbReference type="Google" id="ProtNLM"/>
    </source>
</evidence>
<name>A0A7J7LAX9_9MAGN</name>
<comment type="caution">
    <text evidence="9">The sequence shown here is derived from an EMBL/GenBank/DDBJ whole genome shotgun (WGS) entry which is preliminary data.</text>
</comment>
<evidence type="ECO:0000256" key="2">
    <source>
        <dbReference type="ARBA" id="ARBA00022448"/>
    </source>
</evidence>
<feature type="transmembrane region" description="Helical" evidence="8">
    <location>
        <begin position="307"/>
        <end position="327"/>
    </location>
</feature>
<feature type="transmembrane region" description="Helical" evidence="8">
    <location>
        <begin position="377"/>
        <end position="399"/>
    </location>
</feature>
<gene>
    <name evidence="9" type="ORF">GIB67_006667</name>
</gene>
<keyword evidence="5 8" id="KW-0812">Transmembrane</keyword>
<protein>
    <recommendedName>
        <fullName evidence="11">Tryptophan/tyrosine permease</fullName>
    </recommendedName>
</protein>
<evidence type="ECO:0000256" key="5">
    <source>
        <dbReference type="ARBA" id="ARBA00022692"/>
    </source>
</evidence>
<keyword evidence="4" id="KW-0997">Cell inner membrane</keyword>
<accession>A0A7J7LAX9</accession>
<feature type="transmembrane region" description="Helical" evidence="8">
    <location>
        <begin position="185"/>
        <end position="213"/>
    </location>
</feature>
<evidence type="ECO:0000256" key="6">
    <source>
        <dbReference type="ARBA" id="ARBA00022989"/>
    </source>
</evidence>
<keyword evidence="2" id="KW-0813">Transport</keyword>
<dbReference type="Pfam" id="PF03222">
    <property type="entry name" value="Trp_Tyr_perm"/>
    <property type="match status" value="2"/>
</dbReference>
<feature type="transmembrane region" description="Helical" evidence="8">
    <location>
        <begin position="242"/>
        <end position="263"/>
    </location>
</feature>
<feature type="transmembrane region" description="Helical" evidence="8">
    <location>
        <begin position="347"/>
        <end position="365"/>
    </location>
</feature>
<keyword evidence="10" id="KW-1185">Reference proteome</keyword>
<feature type="transmembrane region" description="Helical" evidence="8">
    <location>
        <begin position="269"/>
        <end position="295"/>
    </location>
</feature>
<sequence length="593" mass="64812">MLLHLSLSLSLTLCDMEMEVQWKFSSSVDTHCRKAKIPGFRTWNLQQNMVAISLRNMYNITSTNLCIFVHCFSFIHDLLLHVLFTRNYTTSGLHRKTRSSRLNQTFLIRAVKNTEESVEVLGGDYEKKGTIVGAVALIIGTSIGSGILAIPKSTSPAVLSQSLLCTTHAHICICNTLGVSTMQGFIPSAVTMILCWAFLLVEALLLAEINVALLSRKTKRRKDEELEVISIRTMAQETLGEWGGNLATVNYVFLGYTTMVAYTSKAGDILYHFLNVPSSISGFFFTAVFTVLISVGGTRVTDQVNQWLTVTMIGLLVGIEVLAVQFGGWSGLETLGNWDKVPTTIPVIVFTLVYHDLSPVICAYLGGDLARIRTSVVLGSLVPLLILLVWDAVVLGLSAHTNQLIDPIELLKRLRWDGISVMVEAFSLLAVGTSLIGTLLGFSCFFSEQLNKFPRLGRSYAYDSSVLGEVNTLIGLKNWWESNEVNFAATAIAVAPPLFISTTVPDAFAVATNIAGGYCMTMLYGVLPPAMAWAMYKRSLDNEDGGDNKGLENMEDNGEMLLSNAKPVLVGVGVFACGIVIEQALQDILALYQ</sequence>
<dbReference type="OrthoDB" id="2014999at2759"/>
<dbReference type="AlphaFoldDB" id="A0A7J7LAX9"/>
<feature type="transmembrane region" description="Helical" evidence="8">
    <location>
        <begin position="419"/>
        <end position="446"/>
    </location>
</feature>
<comment type="subcellular location">
    <subcellularLocation>
        <location evidence="1">Cell inner membrane</location>
        <topology evidence="1">Multi-pass membrane protein</topology>
    </subcellularLocation>
</comment>
<keyword evidence="3" id="KW-1003">Cell membrane</keyword>
<dbReference type="PANTHER" id="PTHR32195">
    <property type="entry name" value="OS07G0662800 PROTEIN"/>
    <property type="match status" value="1"/>
</dbReference>
<evidence type="ECO:0000256" key="7">
    <source>
        <dbReference type="ARBA" id="ARBA00023136"/>
    </source>
</evidence>
<reference evidence="9 10" key="1">
    <citation type="journal article" date="2020" name="IScience">
        <title>Genome Sequencing of the Endangered Kingdonia uniflora (Circaeasteraceae, Ranunculales) Reveals Potential Mechanisms of Evolutionary Specialization.</title>
        <authorList>
            <person name="Sun Y."/>
            <person name="Deng T."/>
            <person name="Zhang A."/>
            <person name="Moore M.J."/>
            <person name="Landis J.B."/>
            <person name="Lin N."/>
            <person name="Zhang H."/>
            <person name="Zhang X."/>
            <person name="Huang J."/>
            <person name="Zhang X."/>
            <person name="Sun H."/>
            <person name="Wang H."/>
        </authorList>
    </citation>
    <scope>NUCLEOTIDE SEQUENCE [LARGE SCALE GENOMIC DNA]</scope>
    <source>
        <strain evidence="9">TB1705</strain>
        <tissue evidence="9">Leaf</tissue>
    </source>
</reference>
<evidence type="ECO:0000256" key="8">
    <source>
        <dbReference type="SAM" id="Phobius"/>
    </source>
</evidence>
<evidence type="ECO:0000256" key="1">
    <source>
        <dbReference type="ARBA" id="ARBA00004429"/>
    </source>
</evidence>
<feature type="transmembrane region" description="Helical" evidence="8">
    <location>
        <begin position="67"/>
        <end position="88"/>
    </location>
</feature>
<dbReference type="Proteomes" id="UP000541444">
    <property type="component" value="Unassembled WGS sequence"/>
</dbReference>
<dbReference type="PANTHER" id="PTHR32195:SF24">
    <property type="entry name" value="TRYPTOPHAN OR TYROSINE TRANSPORTER PROTEIN"/>
    <property type="match status" value="1"/>
</dbReference>
<keyword evidence="7 8" id="KW-0472">Membrane</keyword>
<feature type="transmembrane region" description="Helical" evidence="8">
    <location>
        <begin position="131"/>
        <end position="150"/>
    </location>
</feature>
<dbReference type="GO" id="GO:0003333">
    <property type="term" value="P:amino acid transmembrane transport"/>
    <property type="evidence" value="ECO:0007669"/>
    <property type="project" value="InterPro"/>
</dbReference>
<organism evidence="9 10">
    <name type="scientific">Kingdonia uniflora</name>
    <dbReference type="NCBI Taxonomy" id="39325"/>
    <lineage>
        <taxon>Eukaryota</taxon>
        <taxon>Viridiplantae</taxon>
        <taxon>Streptophyta</taxon>
        <taxon>Embryophyta</taxon>
        <taxon>Tracheophyta</taxon>
        <taxon>Spermatophyta</taxon>
        <taxon>Magnoliopsida</taxon>
        <taxon>Ranunculales</taxon>
        <taxon>Circaeasteraceae</taxon>
        <taxon>Kingdonia</taxon>
    </lineage>
</organism>